<gene>
    <name evidence="1" type="ORF">PECAL_1P07930</name>
</gene>
<evidence type="ECO:0000313" key="2">
    <source>
        <dbReference type="Proteomes" id="UP000789595"/>
    </source>
</evidence>
<dbReference type="AlphaFoldDB" id="A0A8J2WQ26"/>
<protein>
    <submittedName>
        <fullName evidence="1">Uncharacterized protein</fullName>
    </submittedName>
</protein>
<evidence type="ECO:0000313" key="1">
    <source>
        <dbReference type="EMBL" id="CAH0364432.1"/>
    </source>
</evidence>
<accession>A0A8J2WQ26</accession>
<dbReference type="Proteomes" id="UP000789595">
    <property type="component" value="Unassembled WGS sequence"/>
</dbReference>
<keyword evidence="2" id="KW-1185">Reference proteome</keyword>
<dbReference type="EMBL" id="CAKKNE010000001">
    <property type="protein sequence ID" value="CAH0364432.1"/>
    <property type="molecule type" value="Genomic_DNA"/>
</dbReference>
<proteinExistence type="predicted"/>
<name>A0A8J2WQ26_9STRA</name>
<comment type="caution">
    <text evidence="1">The sequence shown here is derived from an EMBL/GenBank/DDBJ whole genome shotgun (WGS) entry which is preliminary data.</text>
</comment>
<sequence length="267" mass="29685">MSSPVCIMAAGAAMPNPENEVLSPAQMAGLMMFTMIGSLGGPQSDESYLDTFERAFDVHCPAPTLEEVKRAYLYDFPEDAAEEEMKYWQKIWARVARALARRRRREARLPLLLCRRRYYKDVYQRHPEYGVADKIMRLADKLPVDELRSVAARLLALANAKESPSPRDPIAEAAVVTALAAETDEWIEAERAAAALRPPPPPPPDPLAGGVRLEPGTQESRALMDKMFASFGRAADARDAAARNVIVKLARPFSGEEDLFKHMVSFL</sequence>
<organism evidence="1 2">
    <name type="scientific">Pelagomonas calceolata</name>
    <dbReference type="NCBI Taxonomy" id="35677"/>
    <lineage>
        <taxon>Eukaryota</taxon>
        <taxon>Sar</taxon>
        <taxon>Stramenopiles</taxon>
        <taxon>Ochrophyta</taxon>
        <taxon>Pelagophyceae</taxon>
        <taxon>Pelagomonadales</taxon>
        <taxon>Pelagomonadaceae</taxon>
        <taxon>Pelagomonas</taxon>
    </lineage>
</organism>
<reference evidence="1" key="1">
    <citation type="submission" date="2021-11" db="EMBL/GenBank/DDBJ databases">
        <authorList>
            <consortium name="Genoscope - CEA"/>
            <person name="William W."/>
        </authorList>
    </citation>
    <scope>NUCLEOTIDE SEQUENCE</scope>
</reference>